<dbReference type="EMBL" id="GGEC01041107">
    <property type="protein sequence ID" value="MBX21591.1"/>
    <property type="molecule type" value="Transcribed_RNA"/>
</dbReference>
<reference evidence="2" key="1">
    <citation type="submission" date="2018-02" db="EMBL/GenBank/DDBJ databases">
        <title>Rhizophora mucronata_Transcriptome.</title>
        <authorList>
            <person name="Meera S.P."/>
            <person name="Sreeshan A."/>
            <person name="Augustine A."/>
        </authorList>
    </citation>
    <scope>NUCLEOTIDE SEQUENCE</scope>
    <source>
        <tissue evidence="2">Leaf</tissue>
    </source>
</reference>
<organism evidence="2">
    <name type="scientific">Rhizophora mucronata</name>
    <name type="common">Asiatic mangrove</name>
    <dbReference type="NCBI Taxonomy" id="61149"/>
    <lineage>
        <taxon>Eukaryota</taxon>
        <taxon>Viridiplantae</taxon>
        <taxon>Streptophyta</taxon>
        <taxon>Embryophyta</taxon>
        <taxon>Tracheophyta</taxon>
        <taxon>Spermatophyta</taxon>
        <taxon>Magnoliopsida</taxon>
        <taxon>eudicotyledons</taxon>
        <taxon>Gunneridae</taxon>
        <taxon>Pentapetalae</taxon>
        <taxon>rosids</taxon>
        <taxon>fabids</taxon>
        <taxon>Malpighiales</taxon>
        <taxon>Rhizophoraceae</taxon>
        <taxon>Rhizophora</taxon>
    </lineage>
</organism>
<sequence>MSQVDNRNSSAAKRARTDGTQSFPCLWPRFYANSN</sequence>
<evidence type="ECO:0000256" key="1">
    <source>
        <dbReference type="SAM" id="MobiDB-lite"/>
    </source>
</evidence>
<name>A0A2P2LUE9_RHIMU</name>
<protein>
    <submittedName>
        <fullName evidence="2">Uncharacterized protein</fullName>
    </submittedName>
</protein>
<proteinExistence type="predicted"/>
<feature type="region of interest" description="Disordered" evidence="1">
    <location>
        <begin position="1"/>
        <end position="24"/>
    </location>
</feature>
<evidence type="ECO:0000313" key="2">
    <source>
        <dbReference type="EMBL" id="MBX21591.1"/>
    </source>
</evidence>
<feature type="compositionally biased region" description="Polar residues" evidence="1">
    <location>
        <begin position="1"/>
        <end position="11"/>
    </location>
</feature>
<accession>A0A2P2LUE9</accession>
<dbReference type="AlphaFoldDB" id="A0A2P2LUE9"/>